<evidence type="ECO:0000313" key="1">
    <source>
        <dbReference type="EMBL" id="UYP20048.1"/>
    </source>
</evidence>
<organism evidence="1 2">
    <name type="scientific">Rhodococcus sacchari</name>
    <dbReference type="NCBI Taxonomy" id="2962047"/>
    <lineage>
        <taxon>Bacteria</taxon>
        <taxon>Bacillati</taxon>
        <taxon>Actinomycetota</taxon>
        <taxon>Actinomycetes</taxon>
        <taxon>Mycobacteriales</taxon>
        <taxon>Nocardiaceae</taxon>
        <taxon>Rhodococcus</taxon>
    </lineage>
</organism>
<dbReference type="EMBL" id="CP107551">
    <property type="protein sequence ID" value="UYP20048.1"/>
    <property type="molecule type" value="Genomic_DNA"/>
</dbReference>
<proteinExistence type="predicted"/>
<sequence length="551" mass="57605">MAAESDEAGPPVTSRGARSRRRRWVTFAVVLVLAAGVTAYFVLRDRVECGSVEEYRVAVAPDLAPVIEEVAGRVRCTRYEIVAQEPGEVAAQLGTSDVPDLWIPAGGWWAPWAGRTATGPVRTISLPVATTPVVLAGAPDAVDRAADWQTALQGPDLVFGNPLRTGAAAGAIRAVLAEAEGDAVAMSTVRPVLAPLADRESIRNEEPPTGTNLLAEVVAAGGVAVTTEQQVDTYRRTHERDLETAVPLTGTLLIDYPLVVTARDGRHDPAGAAGASLIDILHTPDGLAALARHGFRDGGGRPLPDGRGVGPVPILELPDESVGEEAMSVWALMALPVRTIFAVDVSASMNRTLGEETRIELVRRAAVAANDILPGSVSAGLWLFGGDVGGTAPGGTPQDGDAQAGGHVVAAPIRRFDTIVEGRTHRDVMTSLVESMQGTGEEETALYDTILAAFRHVQETYDPRASNSVVVVTDGTDEGSSITREELVATLEAENDPARPVRVVTIGLGDDVDSASLEEISTATGGTSYLTSDPLDITDLVVTALAERTGG</sequence>
<keyword evidence="2" id="KW-1185">Reference proteome</keyword>
<protein>
    <submittedName>
        <fullName evidence="1">Substrate-binding and VWA domain-containing protein</fullName>
    </submittedName>
</protein>
<reference evidence="1" key="1">
    <citation type="submission" date="2022-10" db="EMBL/GenBank/DDBJ databases">
        <title>Rhodococcus ferula Z13 complete genome.</title>
        <authorList>
            <person name="Long X."/>
            <person name="Zang M."/>
        </authorList>
    </citation>
    <scope>NUCLEOTIDE SEQUENCE</scope>
    <source>
        <strain evidence="1">Z13</strain>
    </source>
</reference>
<dbReference type="Proteomes" id="UP001156484">
    <property type="component" value="Chromosome"/>
</dbReference>
<gene>
    <name evidence="1" type="ORF">OED52_05750</name>
</gene>
<evidence type="ECO:0000313" key="2">
    <source>
        <dbReference type="Proteomes" id="UP001156484"/>
    </source>
</evidence>
<name>A0ACD4DJ37_9NOCA</name>
<accession>A0ACD4DJ37</accession>